<keyword evidence="1" id="KW-0732">Signal</keyword>
<reference evidence="3 4" key="1">
    <citation type="submission" date="2019-07" db="EMBL/GenBank/DDBJ databases">
        <title>Genomic Encyclopedia of Archaeal and Bacterial Type Strains, Phase II (KMG-II): from individual species to whole genera.</title>
        <authorList>
            <person name="Goeker M."/>
        </authorList>
    </citation>
    <scope>NUCLEOTIDE SEQUENCE [LARGE SCALE GENOMIC DNA]</scope>
    <source>
        <strain evidence="3 4">ATCC BAA-252</strain>
    </source>
</reference>
<protein>
    <submittedName>
        <fullName evidence="3">Uncharacterized protein YraI</fullName>
    </submittedName>
</protein>
<accession>A0A562SU29</accession>
<feature type="signal peptide" evidence="1">
    <location>
        <begin position="1"/>
        <end position="27"/>
    </location>
</feature>
<evidence type="ECO:0000256" key="1">
    <source>
        <dbReference type="SAM" id="SignalP"/>
    </source>
</evidence>
<gene>
    <name evidence="3" type="ORF">JM93_03137</name>
</gene>
<feature type="chain" id="PRO_5022208603" evidence="1">
    <location>
        <begin position="28"/>
        <end position="233"/>
    </location>
</feature>
<evidence type="ECO:0000259" key="2">
    <source>
        <dbReference type="PROSITE" id="PS51781"/>
    </source>
</evidence>
<dbReference type="InterPro" id="IPR003646">
    <property type="entry name" value="SH3-like_bac-type"/>
</dbReference>
<dbReference type="RefSeq" id="WP_208995200.1">
    <property type="nucleotide sequence ID" value="NZ_SMLY01000069.1"/>
</dbReference>
<dbReference type="SMART" id="SM00287">
    <property type="entry name" value="SH3b"/>
    <property type="match status" value="1"/>
</dbReference>
<evidence type="ECO:0000313" key="4">
    <source>
        <dbReference type="Proteomes" id="UP000320593"/>
    </source>
</evidence>
<dbReference type="EMBL" id="VLLF01000007">
    <property type="protein sequence ID" value="TWI84801.1"/>
    <property type="molecule type" value="Genomic_DNA"/>
</dbReference>
<organism evidence="3 4">
    <name type="scientific">Roseibium hamelinense</name>
    <dbReference type="NCBI Taxonomy" id="150831"/>
    <lineage>
        <taxon>Bacteria</taxon>
        <taxon>Pseudomonadati</taxon>
        <taxon>Pseudomonadota</taxon>
        <taxon>Alphaproteobacteria</taxon>
        <taxon>Hyphomicrobiales</taxon>
        <taxon>Stappiaceae</taxon>
        <taxon>Roseibium</taxon>
    </lineage>
</organism>
<name>A0A562SU29_9HYPH</name>
<evidence type="ECO:0000313" key="3">
    <source>
        <dbReference type="EMBL" id="TWI84801.1"/>
    </source>
</evidence>
<dbReference type="AlphaFoldDB" id="A0A562SU29"/>
<comment type="caution">
    <text evidence="3">The sequence shown here is derived from an EMBL/GenBank/DDBJ whole genome shotgun (WGS) entry which is preliminary data.</text>
</comment>
<dbReference type="Gene3D" id="2.30.30.40">
    <property type="entry name" value="SH3 Domains"/>
    <property type="match status" value="1"/>
</dbReference>
<feature type="domain" description="SH3b" evidence="2">
    <location>
        <begin position="26"/>
        <end position="91"/>
    </location>
</feature>
<dbReference type="PROSITE" id="PS51781">
    <property type="entry name" value="SH3B"/>
    <property type="match status" value="1"/>
</dbReference>
<dbReference type="Proteomes" id="UP000320593">
    <property type="component" value="Unassembled WGS sequence"/>
</dbReference>
<keyword evidence="4" id="KW-1185">Reference proteome</keyword>
<proteinExistence type="predicted"/>
<dbReference type="Pfam" id="PF08239">
    <property type="entry name" value="SH3_3"/>
    <property type="match status" value="1"/>
</dbReference>
<sequence>MLNVRTIFAALILNVAALTAWAGFAQAAVTSVATANVNLRAGPSTAYPVIVTVPAGAGVVTHGCNAGYTWCDVSYRTYRGWVAASYLQTVYQGRTVVLTPAVAPVVGVTVVAYNRAYWDRYYAAYPWYGRWTAYPAGAATVRSGTVVGPAGGTATGSAGCGPYGCGRAGTVTGVNGGTATGGAACGRYGCGRAGTVTGPAGNTASGAGVCGPRGCRGVAVSPNGTVRGGARFR</sequence>